<keyword evidence="4" id="KW-1185">Reference proteome</keyword>
<comment type="caution">
    <text evidence="3">The sequence shown here is derived from an EMBL/GenBank/DDBJ whole genome shotgun (WGS) entry which is preliminary data.</text>
</comment>
<dbReference type="AlphaFoldDB" id="A0A8H4UR22"/>
<dbReference type="PANTHER" id="PTHR42850:SF4">
    <property type="entry name" value="ZINC-DEPENDENT ENDOPOLYPHOSPHATASE"/>
    <property type="match status" value="1"/>
</dbReference>
<dbReference type="PANTHER" id="PTHR42850">
    <property type="entry name" value="METALLOPHOSPHOESTERASE"/>
    <property type="match status" value="1"/>
</dbReference>
<gene>
    <name evidence="3" type="ORF">FZEAL_2570</name>
</gene>
<organism evidence="3 4">
    <name type="scientific">Fusarium zealandicum</name>
    <dbReference type="NCBI Taxonomy" id="1053134"/>
    <lineage>
        <taxon>Eukaryota</taxon>
        <taxon>Fungi</taxon>
        <taxon>Dikarya</taxon>
        <taxon>Ascomycota</taxon>
        <taxon>Pezizomycotina</taxon>
        <taxon>Sordariomycetes</taxon>
        <taxon>Hypocreomycetidae</taxon>
        <taxon>Hypocreales</taxon>
        <taxon>Nectriaceae</taxon>
        <taxon>Fusarium</taxon>
        <taxon>Fusarium staphyleae species complex</taxon>
    </lineage>
</organism>
<evidence type="ECO:0000259" key="2">
    <source>
        <dbReference type="Pfam" id="PF00149"/>
    </source>
</evidence>
<evidence type="ECO:0000313" key="4">
    <source>
        <dbReference type="Proteomes" id="UP000635477"/>
    </source>
</evidence>
<dbReference type="Gene3D" id="3.60.21.10">
    <property type="match status" value="1"/>
</dbReference>
<dbReference type="EMBL" id="JABEYC010000154">
    <property type="protein sequence ID" value="KAF4981683.1"/>
    <property type="molecule type" value="Genomic_DNA"/>
</dbReference>
<evidence type="ECO:0000313" key="3">
    <source>
        <dbReference type="EMBL" id="KAF4981683.1"/>
    </source>
</evidence>
<proteinExistence type="predicted"/>
<sequence>MSIPHKAGEPAIPPMNPVYDPCCSWKRIQNLDARLVPSAEPPSAQERPEATRLVIVGDVHGQLAELKRLLQTIKFDRNHGDHLIFVGDLVNKGPDSPGVVQLAMDLGASSVRGNNEDRVLAARAAMKRGEGVDVNGKGGTDAAAAKTGNCNNTSGSAKNEDGIEPPFPRNFKRYSADSDFATAASLSEAQISWLSSLPLILCIPHLKGALAPPWDAGKVLIAHAGLVPSVPLKEQDEWAVMNMRGLVYPGTGPSEDAVYKAVVKGVGSRVRRYIASHDGSDDDIKAEAARLTAQVNDAHCFISISRGGAVGHPIESRDGDWWMEAWNRAQNSIQAPEQRAVVVYGHDAKIGAQIGPDIEFQRDTAEVASRERGTRYAFGLDSGCVYGNQLTAMVIERNSDGQGIAHSIVQVDYEKETKEEEKPKGITS</sequence>
<dbReference type="Pfam" id="PF00149">
    <property type="entry name" value="Metallophos"/>
    <property type="match status" value="1"/>
</dbReference>
<accession>A0A8H4UR22</accession>
<dbReference type="OrthoDB" id="10267127at2759"/>
<dbReference type="GO" id="GO:0006798">
    <property type="term" value="P:polyphosphate catabolic process"/>
    <property type="evidence" value="ECO:0007669"/>
    <property type="project" value="TreeGrafter"/>
</dbReference>
<dbReference type="GO" id="GO:0016791">
    <property type="term" value="F:phosphatase activity"/>
    <property type="evidence" value="ECO:0007669"/>
    <property type="project" value="TreeGrafter"/>
</dbReference>
<dbReference type="GO" id="GO:0005737">
    <property type="term" value="C:cytoplasm"/>
    <property type="evidence" value="ECO:0007669"/>
    <property type="project" value="TreeGrafter"/>
</dbReference>
<dbReference type="InterPro" id="IPR004843">
    <property type="entry name" value="Calcineurin-like_PHP"/>
</dbReference>
<dbReference type="InterPro" id="IPR029052">
    <property type="entry name" value="Metallo-depent_PP-like"/>
</dbReference>
<dbReference type="CDD" id="cd00144">
    <property type="entry name" value="MPP_PPP_family"/>
    <property type="match status" value="1"/>
</dbReference>
<feature type="region of interest" description="Disordered" evidence="1">
    <location>
        <begin position="137"/>
        <end position="165"/>
    </location>
</feature>
<dbReference type="SUPFAM" id="SSF56300">
    <property type="entry name" value="Metallo-dependent phosphatases"/>
    <property type="match status" value="1"/>
</dbReference>
<feature type="domain" description="Calcineurin-like phosphoesterase" evidence="2">
    <location>
        <begin position="52"/>
        <end position="157"/>
    </location>
</feature>
<name>A0A8H4UR22_9HYPO</name>
<dbReference type="GO" id="GO:0000298">
    <property type="term" value="F:endopolyphosphatase activity"/>
    <property type="evidence" value="ECO:0007669"/>
    <property type="project" value="TreeGrafter"/>
</dbReference>
<dbReference type="Proteomes" id="UP000635477">
    <property type="component" value="Unassembled WGS sequence"/>
</dbReference>
<reference evidence="3" key="1">
    <citation type="journal article" date="2020" name="BMC Genomics">
        <title>Correction to: Identification and distribution of gene clusters required for synthesis of sphingolipid metabolism inhibitors in diverse species of the filamentous fungus Fusarium.</title>
        <authorList>
            <person name="Kim H.S."/>
            <person name="Lohmar J.M."/>
            <person name="Busman M."/>
            <person name="Brown D.W."/>
            <person name="Naumann T.A."/>
            <person name="Divon H.H."/>
            <person name="Lysoe E."/>
            <person name="Uhlig S."/>
            <person name="Proctor R.H."/>
        </authorList>
    </citation>
    <scope>NUCLEOTIDE SEQUENCE</scope>
    <source>
        <strain evidence="3">NRRL 22465</strain>
    </source>
</reference>
<evidence type="ECO:0000256" key="1">
    <source>
        <dbReference type="SAM" id="MobiDB-lite"/>
    </source>
</evidence>
<dbReference type="InterPro" id="IPR050126">
    <property type="entry name" value="Ap4A_hydrolase"/>
</dbReference>
<reference evidence="3" key="2">
    <citation type="submission" date="2020-05" db="EMBL/GenBank/DDBJ databases">
        <authorList>
            <person name="Kim H.-S."/>
            <person name="Proctor R.H."/>
            <person name="Brown D.W."/>
        </authorList>
    </citation>
    <scope>NUCLEOTIDE SEQUENCE</scope>
    <source>
        <strain evidence="3">NRRL 22465</strain>
    </source>
</reference>
<protein>
    <recommendedName>
        <fullName evidence="2">Calcineurin-like phosphoesterase domain-containing protein</fullName>
    </recommendedName>
</protein>